<dbReference type="Gene3D" id="3.30.40.10">
    <property type="entry name" value="Zinc/RING finger domain, C3HC4 (zinc finger)"/>
    <property type="match status" value="1"/>
</dbReference>
<evidence type="ECO:0000256" key="4">
    <source>
        <dbReference type="ARBA" id="ARBA00022771"/>
    </source>
</evidence>
<comment type="caution">
    <text evidence="10">The sequence shown here is derived from an EMBL/GenBank/DDBJ whole genome shotgun (WGS) entry which is preliminary data.</text>
</comment>
<dbReference type="GO" id="GO:0005634">
    <property type="term" value="C:nucleus"/>
    <property type="evidence" value="ECO:0007669"/>
    <property type="project" value="TreeGrafter"/>
</dbReference>
<dbReference type="GO" id="GO:0008270">
    <property type="term" value="F:zinc ion binding"/>
    <property type="evidence" value="ECO:0007669"/>
    <property type="project" value="UniProtKB-KW"/>
</dbReference>
<dbReference type="PANTHER" id="PTHR45931">
    <property type="entry name" value="SI:CH211-59O9.10"/>
    <property type="match status" value="1"/>
</dbReference>
<dbReference type="GO" id="GO:0016020">
    <property type="term" value="C:membrane"/>
    <property type="evidence" value="ECO:0007669"/>
    <property type="project" value="UniProtKB-SubCell"/>
</dbReference>
<keyword evidence="3" id="KW-0479">Metal-binding</keyword>
<evidence type="ECO:0000256" key="8">
    <source>
        <dbReference type="PROSITE-ProRule" id="PRU00175"/>
    </source>
</evidence>
<dbReference type="CDD" id="cd16454">
    <property type="entry name" value="RING-H2_PA-TM-RING"/>
    <property type="match status" value="1"/>
</dbReference>
<dbReference type="AlphaFoldDB" id="A0A9Q0RAI1"/>
<keyword evidence="2" id="KW-0812">Transmembrane</keyword>
<accession>A0A9Q0RAI1</accession>
<dbReference type="Pfam" id="PF13639">
    <property type="entry name" value="zf-RING_2"/>
    <property type="match status" value="1"/>
</dbReference>
<dbReference type="Proteomes" id="UP001149090">
    <property type="component" value="Unassembled WGS sequence"/>
</dbReference>
<keyword evidence="6" id="KW-1133">Transmembrane helix</keyword>
<evidence type="ECO:0000313" key="10">
    <source>
        <dbReference type="EMBL" id="KAJ5071744.1"/>
    </source>
</evidence>
<dbReference type="PROSITE" id="PS50089">
    <property type="entry name" value="ZF_RING_2"/>
    <property type="match status" value="1"/>
</dbReference>
<dbReference type="PANTHER" id="PTHR45931:SF3">
    <property type="entry name" value="RING ZINC FINGER-CONTAINING PROTEIN"/>
    <property type="match status" value="1"/>
</dbReference>
<evidence type="ECO:0000256" key="2">
    <source>
        <dbReference type="ARBA" id="ARBA00022692"/>
    </source>
</evidence>
<keyword evidence="7" id="KW-0472">Membrane</keyword>
<dbReference type="OrthoDB" id="8062037at2759"/>
<sequence length="205" mass="24474">MPNYIFPNFHPEMMFPSRFIVFNPLDAAHIPIQERNNFRNNPFNNPFFQQQTQFFNRSTIPTNSTPIPLPFDSFPQNFQNQFQNQSNFQNQFQNSQNFQNQSNEPNYPNPLNYQNFQQNSNIRFGNSQNRNLNTNEIFAQLPTFKYHQSKISQQKNCPICLESFQESEKLRILPCLHFFHKSCIDPWLNNHDTCPICKTKIRENI</sequence>
<evidence type="ECO:0000256" key="1">
    <source>
        <dbReference type="ARBA" id="ARBA00004370"/>
    </source>
</evidence>
<dbReference type="FunFam" id="3.30.40.10:FF:000009">
    <property type="entry name" value="E3 ubiquitin-protein ligase RNF130"/>
    <property type="match status" value="1"/>
</dbReference>
<protein>
    <recommendedName>
        <fullName evidence="9">RING-type domain-containing protein</fullName>
    </recommendedName>
</protein>
<dbReference type="InterPro" id="IPR013083">
    <property type="entry name" value="Znf_RING/FYVE/PHD"/>
</dbReference>
<dbReference type="SMART" id="SM00184">
    <property type="entry name" value="RING"/>
    <property type="match status" value="1"/>
</dbReference>
<dbReference type="GO" id="GO:0061630">
    <property type="term" value="F:ubiquitin protein ligase activity"/>
    <property type="evidence" value="ECO:0007669"/>
    <property type="project" value="TreeGrafter"/>
</dbReference>
<evidence type="ECO:0000256" key="6">
    <source>
        <dbReference type="ARBA" id="ARBA00022989"/>
    </source>
</evidence>
<feature type="domain" description="RING-type" evidence="9">
    <location>
        <begin position="157"/>
        <end position="198"/>
    </location>
</feature>
<evidence type="ECO:0000256" key="5">
    <source>
        <dbReference type="ARBA" id="ARBA00022833"/>
    </source>
</evidence>
<proteinExistence type="predicted"/>
<keyword evidence="5" id="KW-0862">Zinc</keyword>
<comment type="subcellular location">
    <subcellularLocation>
        <location evidence="1">Membrane</location>
    </subcellularLocation>
</comment>
<evidence type="ECO:0000256" key="7">
    <source>
        <dbReference type="ARBA" id="ARBA00023136"/>
    </source>
</evidence>
<dbReference type="GO" id="GO:0006511">
    <property type="term" value="P:ubiquitin-dependent protein catabolic process"/>
    <property type="evidence" value="ECO:0007669"/>
    <property type="project" value="TreeGrafter"/>
</dbReference>
<evidence type="ECO:0000313" key="11">
    <source>
        <dbReference type="Proteomes" id="UP001149090"/>
    </source>
</evidence>
<evidence type="ECO:0000259" key="9">
    <source>
        <dbReference type="PROSITE" id="PS50089"/>
    </source>
</evidence>
<keyword evidence="4 8" id="KW-0863">Zinc-finger</keyword>
<organism evidence="10 11">
    <name type="scientific">Anaeramoeba ignava</name>
    <name type="common">Anaerobic marine amoeba</name>
    <dbReference type="NCBI Taxonomy" id="1746090"/>
    <lineage>
        <taxon>Eukaryota</taxon>
        <taxon>Metamonada</taxon>
        <taxon>Anaeramoebidae</taxon>
        <taxon>Anaeramoeba</taxon>
    </lineage>
</organism>
<dbReference type="InterPro" id="IPR051834">
    <property type="entry name" value="RING_finger_E3_ligase"/>
</dbReference>
<evidence type="ECO:0000256" key="3">
    <source>
        <dbReference type="ARBA" id="ARBA00022723"/>
    </source>
</evidence>
<dbReference type="EMBL" id="JAPDFW010000085">
    <property type="protein sequence ID" value="KAJ5071744.1"/>
    <property type="molecule type" value="Genomic_DNA"/>
</dbReference>
<gene>
    <name evidence="10" type="ORF">M0811_09904</name>
</gene>
<reference evidence="10" key="1">
    <citation type="submission" date="2022-10" db="EMBL/GenBank/DDBJ databases">
        <title>Novel sulphate-reducing endosymbionts in the free-living metamonad Anaeramoeba.</title>
        <authorList>
            <person name="Jerlstrom-Hultqvist J."/>
            <person name="Cepicka I."/>
            <person name="Gallot-Lavallee L."/>
            <person name="Salas-Leiva D."/>
            <person name="Curtis B.A."/>
            <person name="Zahonova K."/>
            <person name="Pipaliya S."/>
            <person name="Dacks J."/>
            <person name="Roger A.J."/>
        </authorList>
    </citation>
    <scope>NUCLEOTIDE SEQUENCE</scope>
    <source>
        <strain evidence="10">BMAN</strain>
    </source>
</reference>
<dbReference type="SUPFAM" id="SSF57850">
    <property type="entry name" value="RING/U-box"/>
    <property type="match status" value="1"/>
</dbReference>
<dbReference type="InterPro" id="IPR001841">
    <property type="entry name" value="Znf_RING"/>
</dbReference>
<name>A0A9Q0RAI1_ANAIG</name>
<keyword evidence="11" id="KW-1185">Reference proteome</keyword>